<dbReference type="RefSeq" id="WP_123559621.1">
    <property type="nucleotide sequence ID" value="NZ_RJVJ01000001.1"/>
</dbReference>
<dbReference type="PROSITE" id="PS00086">
    <property type="entry name" value="CYTOCHROME_P450"/>
    <property type="match status" value="1"/>
</dbReference>
<evidence type="ECO:0000256" key="1">
    <source>
        <dbReference type="ARBA" id="ARBA00001971"/>
    </source>
</evidence>
<gene>
    <name evidence="10" type="ORF">EDD38_5344</name>
    <name evidence="9" type="ORF">EDD39_5089</name>
</gene>
<dbReference type="InterPro" id="IPR036396">
    <property type="entry name" value="Cyt_P450_sf"/>
</dbReference>
<keyword evidence="11" id="KW-1185">Reference proteome</keyword>
<keyword evidence="7 8" id="KW-0503">Monooxygenase</keyword>
<dbReference type="Gene3D" id="1.10.630.10">
    <property type="entry name" value="Cytochrome P450"/>
    <property type="match status" value="1"/>
</dbReference>
<dbReference type="EMBL" id="RKQG01000001">
    <property type="protein sequence ID" value="RPE36963.1"/>
    <property type="molecule type" value="Genomic_DNA"/>
</dbReference>
<organism evidence="10 11">
    <name type="scientific">Kitasatospora cineracea</name>
    <dbReference type="NCBI Taxonomy" id="88074"/>
    <lineage>
        <taxon>Bacteria</taxon>
        <taxon>Bacillati</taxon>
        <taxon>Actinomycetota</taxon>
        <taxon>Actinomycetes</taxon>
        <taxon>Kitasatosporales</taxon>
        <taxon>Streptomycetaceae</taxon>
        <taxon>Kitasatospora</taxon>
    </lineage>
</organism>
<dbReference type="Pfam" id="PF00067">
    <property type="entry name" value="p450"/>
    <property type="match status" value="1"/>
</dbReference>
<evidence type="ECO:0000256" key="3">
    <source>
        <dbReference type="ARBA" id="ARBA00022617"/>
    </source>
</evidence>
<evidence type="ECO:0000313" key="10">
    <source>
        <dbReference type="EMBL" id="RPE36963.1"/>
    </source>
</evidence>
<dbReference type="InterPro" id="IPR002397">
    <property type="entry name" value="Cyt_P450_B"/>
</dbReference>
<comment type="caution">
    <text evidence="10">The sequence shown here is derived from an EMBL/GenBank/DDBJ whole genome shotgun (WGS) entry which is preliminary data.</text>
</comment>
<dbReference type="GO" id="GO:0005506">
    <property type="term" value="F:iron ion binding"/>
    <property type="evidence" value="ECO:0007669"/>
    <property type="project" value="InterPro"/>
</dbReference>
<dbReference type="OrthoDB" id="3873887at2"/>
<accession>A0A8G1UMV7</accession>
<dbReference type="Proteomes" id="UP000266906">
    <property type="component" value="Unassembled WGS sequence"/>
</dbReference>
<dbReference type="GO" id="GO:0020037">
    <property type="term" value="F:heme binding"/>
    <property type="evidence" value="ECO:0007669"/>
    <property type="project" value="InterPro"/>
</dbReference>
<dbReference type="InterPro" id="IPR001128">
    <property type="entry name" value="Cyt_P450"/>
</dbReference>
<dbReference type="PRINTS" id="PR00385">
    <property type="entry name" value="P450"/>
</dbReference>
<keyword evidence="6 8" id="KW-0408">Iron</keyword>
<evidence type="ECO:0000313" key="9">
    <source>
        <dbReference type="EMBL" id="ROR46798.1"/>
    </source>
</evidence>
<keyword evidence="5 8" id="KW-0560">Oxidoreductase</keyword>
<accession>A0A3N4RUB5</accession>
<dbReference type="GO" id="GO:0004497">
    <property type="term" value="F:monooxygenase activity"/>
    <property type="evidence" value="ECO:0007669"/>
    <property type="project" value="UniProtKB-KW"/>
</dbReference>
<sequence>MTTDATPEAPDAPPLVPLHCLLRAEAGPPRQAALPTGTPVWVLTRHADVRQALAHPDLGRASLYAPDAPPTVLTPNILDDPSSILNSDGPDHQAIRRTVQRAFTPRAIERWRPWVDGVVRELVDELAASGSPAEVVGALTKPLPVRVISRLMELEGLDTERLGYWSDHALSTTAYSAEEIRTAIAEFGAFGYRLVQERRKNPGDDLVSSLVLAADRTGGMTEEQITSLTIGLVIAGHETTMTSFGNALVYLLDPERTAQAGQAAQAGQPESAGAWQRIGADPAAAAAATEQILRTVPLGDRTTAPGQLRRATADLEIGGVTIPAGAIVAADTTAANADPQVYPPGPLDLFAPLGTPSLTFGAGPHHCLGAWLARMELELGLHHLARALPELRLATPVDRIEWRTGLLTRSPLRLEVAW</sequence>
<dbReference type="Proteomes" id="UP000267408">
    <property type="component" value="Unassembled WGS sequence"/>
</dbReference>
<evidence type="ECO:0000256" key="8">
    <source>
        <dbReference type="RuleBase" id="RU000461"/>
    </source>
</evidence>
<evidence type="ECO:0000256" key="6">
    <source>
        <dbReference type="ARBA" id="ARBA00023004"/>
    </source>
</evidence>
<protein>
    <submittedName>
        <fullName evidence="10">Cytochrome P450</fullName>
    </submittedName>
</protein>
<evidence type="ECO:0000256" key="2">
    <source>
        <dbReference type="ARBA" id="ARBA00010617"/>
    </source>
</evidence>
<dbReference type="AlphaFoldDB" id="A0A3N4RUB5"/>
<keyword evidence="4 8" id="KW-0479">Metal-binding</keyword>
<evidence type="ECO:0000313" key="11">
    <source>
        <dbReference type="Proteomes" id="UP000266906"/>
    </source>
</evidence>
<comment type="similarity">
    <text evidence="2 8">Belongs to the cytochrome P450 family.</text>
</comment>
<dbReference type="SUPFAM" id="SSF48264">
    <property type="entry name" value="Cytochrome P450"/>
    <property type="match status" value="1"/>
</dbReference>
<dbReference type="EMBL" id="RJVJ01000001">
    <property type="protein sequence ID" value="ROR46798.1"/>
    <property type="molecule type" value="Genomic_DNA"/>
</dbReference>
<keyword evidence="3 8" id="KW-0349">Heme</keyword>
<name>A0A3N4RUB5_9ACTN</name>
<evidence type="ECO:0000256" key="7">
    <source>
        <dbReference type="ARBA" id="ARBA00023033"/>
    </source>
</evidence>
<comment type="cofactor">
    <cofactor evidence="1">
        <name>heme</name>
        <dbReference type="ChEBI" id="CHEBI:30413"/>
    </cofactor>
</comment>
<dbReference type="PANTHER" id="PTHR46696">
    <property type="entry name" value="P450, PUTATIVE (EUROFUNG)-RELATED"/>
    <property type="match status" value="1"/>
</dbReference>
<dbReference type="GO" id="GO:0016705">
    <property type="term" value="F:oxidoreductase activity, acting on paired donors, with incorporation or reduction of molecular oxygen"/>
    <property type="evidence" value="ECO:0007669"/>
    <property type="project" value="InterPro"/>
</dbReference>
<dbReference type="PRINTS" id="PR00359">
    <property type="entry name" value="BP450"/>
</dbReference>
<reference evidence="11 12" key="1">
    <citation type="submission" date="2018-11" db="EMBL/GenBank/DDBJ databases">
        <title>Sequencing the genomes of 1000 actinobacteria strains.</title>
        <authorList>
            <person name="Klenk H.-P."/>
        </authorList>
    </citation>
    <scope>NUCLEOTIDE SEQUENCE [LARGE SCALE GENOMIC DNA]</scope>
    <source>
        <strain evidence="9 12">DSM 44780</strain>
        <strain evidence="10 11">DSM 44781</strain>
    </source>
</reference>
<dbReference type="InterPro" id="IPR017972">
    <property type="entry name" value="Cyt_P450_CS"/>
</dbReference>
<proteinExistence type="inferred from homology"/>
<evidence type="ECO:0000256" key="5">
    <source>
        <dbReference type="ARBA" id="ARBA00023002"/>
    </source>
</evidence>
<evidence type="ECO:0000256" key="4">
    <source>
        <dbReference type="ARBA" id="ARBA00022723"/>
    </source>
</evidence>
<evidence type="ECO:0000313" key="12">
    <source>
        <dbReference type="Proteomes" id="UP000267408"/>
    </source>
</evidence>
<dbReference type="PANTHER" id="PTHR46696:SF5">
    <property type="entry name" value="CYTOCHROME P450 BJ-1"/>
    <property type="match status" value="1"/>
</dbReference>